<feature type="compositionally biased region" description="Low complexity" evidence="1">
    <location>
        <begin position="250"/>
        <end position="263"/>
    </location>
</feature>
<name>A0ABY2BGP4_9ACTN</name>
<accession>A0ABY2BGP4</accession>
<keyword evidence="3" id="KW-1185">Reference proteome</keyword>
<feature type="region of interest" description="Disordered" evidence="1">
    <location>
        <begin position="102"/>
        <end position="292"/>
    </location>
</feature>
<feature type="compositionally biased region" description="Basic residues" evidence="1">
    <location>
        <begin position="119"/>
        <end position="128"/>
    </location>
</feature>
<sequence>MVPPAPARVVPTAWAEVVASGIGGGGCVPGLRDGASRAGVRQERFASLRDRASSTLDPHHPDQGRNAAIPEPLGGMATRPGELPRPNARGVACPDVRGAASPRKVGVSLCPDPRDSRNRHFVHHLSRSRRPDAQPVHKVRARTPSRDLGHDLTCPRSPHGVRSPHNPHRHRPATAPPPAVTPPEGVRGPHHRTPSAPRPATGLPMTGCSAAGALQAASRRTPRQPTPQRAARRRPTRPTGRQTCQGSNNPPVVDDLPVVEQPVSASPRIAATTTPRGENPPSGTAGVPTDRK</sequence>
<evidence type="ECO:0000313" key="2">
    <source>
        <dbReference type="EMBL" id="TCO19577.1"/>
    </source>
</evidence>
<organism evidence="2 3">
    <name type="scientific">Kribbella orskensis</name>
    <dbReference type="NCBI Taxonomy" id="2512216"/>
    <lineage>
        <taxon>Bacteria</taxon>
        <taxon>Bacillati</taxon>
        <taxon>Actinomycetota</taxon>
        <taxon>Actinomycetes</taxon>
        <taxon>Propionibacteriales</taxon>
        <taxon>Kribbellaceae</taxon>
        <taxon>Kribbella</taxon>
    </lineage>
</organism>
<comment type="caution">
    <text evidence="2">The sequence shown here is derived from an EMBL/GenBank/DDBJ whole genome shotgun (WGS) entry which is preliminary data.</text>
</comment>
<proteinExistence type="predicted"/>
<evidence type="ECO:0000256" key="1">
    <source>
        <dbReference type="SAM" id="MobiDB-lite"/>
    </source>
</evidence>
<evidence type="ECO:0000313" key="3">
    <source>
        <dbReference type="Proteomes" id="UP000295818"/>
    </source>
</evidence>
<feature type="compositionally biased region" description="Basic and acidic residues" evidence="1">
    <location>
        <begin position="49"/>
        <end position="63"/>
    </location>
</feature>
<dbReference type="EMBL" id="SLWM01000010">
    <property type="protein sequence ID" value="TCO19577.1"/>
    <property type="molecule type" value="Genomic_DNA"/>
</dbReference>
<dbReference type="Proteomes" id="UP000295818">
    <property type="component" value="Unassembled WGS sequence"/>
</dbReference>
<protein>
    <submittedName>
        <fullName evidence="2">Uncharacterized protein</fullName>
    </submittedName>
</protein>
<reference evidence="2 3" key="1">
    <citation type="journal article" date="2015" name="Stand. Genomic Sci.">
        <title>Genomic Encyclopedia of Bacterial and Archaeal Type Strains, Phase III: the genomes of soil and plant-associated and newly described type strains.</title>
        <authorList>
            <person name="Whitman W.B."/>
            <person name="Woyke T."/>
            <person name="Klenk H.P."/>
            <person name="Zhou Y."/>
            <person name="Lilburn T.G."/>
            <person name="Beck B.J."/>
            <person name="De Vos P."/>
            <person name="Vandamme P."/>
            <person name="Eisen J.A."/>
            <person name="Garrity G."/>
            <person name="Hugenholtz P."/>
            <person name="Kyrpides N.C."/>
        </authorList>
    </citation>
    <scope>NUCLEOTIDE SEQUENCE [LARGE SCALE GENOMIC DNA]</scope>
    <source>
        <strain evidence="2 3">VKM Ac-2538</strain>
    </source>
</reference>
<gene>
    <name evidence="2" type="ORF">EV644_110227</name>
</gene>
<feature type="region of interest" description="Disordered" evidence="1">
    <location>
        <begin position="49"/>
        <end position="73"/>
    </location>
</feature>